<dbReference type="GeneID" id="115463086"/>
<accession>A0A6P7X774</accession>
<evidence type="ECO:0000313" key="1">
    <source>
        <dbReference type="Proteomes" id="UP000515156"/>
    </source>
</evidence>
<dbReference type="PANTHER" id="PTHR37162:SF10">
    <property type="entry name" value="DUF4371 DOMAIN-CONTAINING PROTEIN"/>
    <property type="match status" value="1"/>
</dbReference>
<keyword evidence="1" id="KW-1185">Reference proteome</keyword>
<dbReference type="Proteomes" id="UP000515156">
    <property type="component" value="Chromosome 2"/>
</dbReference>
<name>A0A6P7X774_9AMPH</name>
<proteinExistence type="predicted"/>
<gene>
    <name evidence="2 3" type="primary">LOC115463086</name>
</gene>
<evidence type="ECO:0000313" key="2">
    <source>
        <dbReference type="RefSeq" id="XP_030049150.1"/>
    </source>
</evidence>
<dbReference type="PANTHER" id="PTHR37162">
    <property type="entry name" value="HAT FAMILY DIMERISATION DOMAINCONTAINING PROTEIN-RELATED"/>
    <property type="match status" value="1"/>
</dbReference>
<organism evidence="1 3">
    <name type="scientific">Microcaecilia unicolor</name>
    <dbReference type="NCBI Taxonomy" id="1415580"/>
    <lineage>
        <taxon>Eukaryota</taxon>
        <taxon>Metazoa</taxon>
        <taxon>Chordata</taxon>
        <taxon>Craniata</taxon>
        <taxon>Vertebrata</taxon>
        <taxon>Euteleostomi</taxon>
        <taxon>Amphibia</taxon>
        <taxon>Gymnophiona</taxon>
        <taxon>Siphonopidae</taxon>
        <taxon>Microcaecilia</taxon>
    </lineage>
</organism>
<evidence type="ECO:0000313" key="3">
    <source>
        <dbReference type="RefSeq" id="XP_030049151.1"/>
    </source>
</evidence>
<dbReference type="RefSeq" id="XP_030049150.1">
    <property type="nucleotide sequence ID" value="XM_030193290.1"/>
</dbReference>
<dbReference type="SUPFAM" id="SSF53098">
    <property type="entry name" value="Ribonuclease H-like"/>
    <property type="match status" value="1"/>
</dbReference>
<sequence length="576" mass="65732">MPKRNCSFTDVMKAKYPCFRSGRHDREAECITCGGGTYISVAHNGALDLEAHIRTSKHVKNVRGESSSMKLSDFFITPCSKIDDSVSAVEGTLAFHAVKHHHSYKSMDCSCRLVKTILSDSNIARKISCAQTKTEAIVNSVLAPHSVDVVVKALSCVRFCGVATDGSNHGSQKLFPILIYYFDWKNGGLQSKLIDVHITPDETAESISTCIKNTLDRHSLFQKCIAFAGDNCNTNFGGVQLRAAGQNVFANLKKMKGKSSGNGTLVEIGCPAHVLNNCIQHGADTLDVDIESIVLKIYNYFSIYTVRTEHLKEYCEFVEVEYRQLLYHCKTRWLSLFPSIHRMLQMFPALKSFFLSQEEPPAVIRNFFENDFSEIYLWHMHSLMNVFHSHIEKLERDNNSLLEVMNCLKSVQSALTCRAQQSFMSLKVKELLKKLRQDGLDDHCDAFCSQVASLYTTCLEYLEMWTVPLEEFTVFSWMAFTKIPSWDEVLATVAYLKEKEIDIDDSKCFDQFCNLKRFVESNQNEDFEKLLSHEKWVKYFNRCKTEECFSELLIIAEYFFAIPSHNANNTEQVFFP</sequence>
<dbReference type="OrthoDB" id="6782434at2759"/>
<dbReference type="InterPro" id="IPR012337">
    <property type="entry name" value="RNaseH-like_sf"/>
</dbReference>
<dbReference type="KEGG" id="muo:115463086"/>
<dbReference type="AlphaFoldDB" id="A0A6P7X774"/>
<reference evidence="2 3" key="1">
    <citation type="submission" date="2025-04" db="UniProtKB">
        <authorList>
            <consortium name="RefSeq"/>
        </authorList>
    </citation>
    <scope>IDENTIFICATION</scope>
</reference>
<dbReference type="RefSeq" id="XP_030049151.1">
    <property type="nucleotide sequence ID" value="XM_030193291.1"/>
</dbReference>
<protein>
    <submittedName>
        <fullName evidence="2 3">Protein FAM200B-like</fullName>
    </submittedName>
</protein>